<sequence length="136" mass="14850">MKPVIAKLAPGFISSITTSRTNGPASYGNRENMYGSRTGQFRSRRNPISDDAIELSSEHDLYFGGQARTTNNVWHGDDNSKISDSESERAVLGQQQHNGTKKGNIVKRTSVKVEEHAPGRTSRSDGGSSTKGFEHI</sequence>
<feature type="region of interest" description="Disordered" evidence="1">
    <location>
        <begin position="18"/>
        <end position="45"/>
    </location>
</feature>
<dbReference type="Proteomes" id="UP000664132">
    <property type="component" value="Unassembled WGS sequence"/>
</dbReference>
<dbReference type="AlphaFoldDB" id="A0A8H7W686"/>
<gene>
    <name evidence="2" type="ORF">IFR04_010004</name>
</gene>
<dbReference type="EMBL" id="JAFJYH010000172">
    <property type="protein sequence ID" value="KAG4416862.1"/>
    <property type="molecule type" value="Genomic_DNA"/>
</dbReference>
<organism evidence="2 3">
    <name type="scientific">Cadophora malorum</name>
    <dbReference type="NCBI Taxonomy" id="108018"/>
    <lineage>
        <taxon>Eukaryota</taxon>
        <taxon>Fungi</taxon>
        <taxon>Dikarya</taxon>
        <taxon>Ascomycota</taxon>
        <taxon>Pezizomycotina</taxon>
        <taxon>Leotiomycetes</taxon>
        <taxon>Helotiales</taxon>
        <taxon>Ploettnerulaceae</taxon>
        <taxon>Cadophora</taxon>
    </lineage>
</organism>
<reference evidence="2" key="1">
    <citation type="submission" date="2021-02" db="EMBL/GenBank/DDBJ databases">
        <title>Genome sequence Cadophora malorum strain M34.</title>
        <authorList>
            <person name="Stefanovic E."/>
            <person name="Vu D."/>
            <person name="Scully C."/>
            <person name="Dijksterhuis J."/>
            <person name="Roader J."/>
            <person name="Houbraken J."/>
        </authorList>
    </citation>
    <scope>NUCLEOTIDE SEQUENCE</scope>
    <source>
        <strain evidence="2">M34</strain>
    </source>
</reference>
<feature type="compositionally biased region" description="Basic and acidic residues" evidence="1">
    <location>
        <begin position="75"/>
        <end position="89"/>
    </location>
</feature>
<keyword evidence="3" id="KW-1185">Reference proteome</keyword>
<proteinExistence type="predicted"/>
<name>A0A8H7W686_9HELO</name>
<feature type="compositionally biased region" description="Low complexity" evidence="1">
    <location>
        <begin position="119"/>
        <end position="136"/>
    </location>
</feature>
<comment type="caution">
    <text evidence="2">The sequence shown here is derived from an EMBL/GenBank/DDBJ whole genome shotgun (WGS) entry which is preliminary data.</text>
</comment>
<evidence type="ECO:0000313" key="3">
    <source>
        <dbReference type="Proteomes" id="UP000664132"/>
    </source>
</evidence>
<accession>A0A8H7W686</accession>
<evidence type="ECO:0000313" key="2">
    <source>
        <dbReference type="EMBL" id="KAG4416862.1"/>
    </source>
</evidence>
<feature type="region of interest" description="Disordered" evidence="1">
    <location>
        <begin position="68"/>
        <end position="136"/>
    </location>
</feature>
<evidence type="ECO:0000256" key="1">
    <source>
        <dbReference type="SAM" id="MobiDB-lite"/>
    </source>
</evidence>
<protein>
    <submittedName>
        <fullName evidence="2">Uncharacterized protein</fullName>
    </submittedName>
</protein>